<gene>
    <name evidence="1" type="ORF">VISI1226_11981</name>
</gene>
<dbReference type="EMBL" id="AEVT01000018">
    <property type="protein sequence ID" value="EGA71501.1"/>
    <property type="molecule type" value="Genomic_DNA"/>
</dbReference>
<evidence type="ECO:0000313" key="2">
    <source>
        <dbReference type="Proteomes" id="UP000006228"/>
    </source>
</evidence>
<reference evidence="1 2" key="1">
    <citation type="journal article" date="2012" name="Int. J. Syst. Evol. Microbiol.">
        <title>Vibrio caribbeanicus sp. nov., isolated from the marine sponge Scleritoderma cyanea.</title>
        <authorList>
            <person name="Hoffmann M."/>
            <person name="Monday S.R."/>
            <person name="Allard M.W."/>
            <person name="Strain E.A."/>
            <person name="Whittaker P."/>
            <person name="Naum M."/>
            <person name="McCarthy P.J."/>
            <person name="Lopez J.V."/>
            <person name="Fischer M."/>
            <person name="Brown E.W."/>
        </authorList>
    </citation>
    <scope>NUCLEOTIDE SEQUENCE [LARGE SCALE GENOMIC DNA]</scope>
    <source>
        <strain evidence="2">DSMZ 21326</strain>
    </source>
</reference>
<sequence>MIMLAKNFSPNGTMIKVFSHFQRLKVNGIITAKRSEQ</sequence>
<dbReference type="Proteomes" id="UP000006228">
    <property type="component" value="Unassembled WGS sequence"/>
</dbReference>
<protein>
    <submittedName>
        <fullName evidence="1">Uncharacterized protein</fullName>
    </submittedName>
</protein>
<evidence type="ECO:0000313" key="1">
    <source>
        <dbReference type="EMBL" id="EGA71501.1"/>
    </source>
</evidence>
<accession>E8M3J5</accession>
<comment type="caution">
    <text evidence="1">The sequence shown here is derived from an EMBL/GenBank/DDBJ whole genome shotgun (WGS) entry which is preliminary data.</text>
</comment>
<organism evidence="1 2">
    <name type="scientific">Vibrio sinaloensis DSM 21326</name>
    <dbReference type="NCBI Taxonomy" id="945550"/>
    <lineage>
        <taxon>Bacteria</taxon>
        <taxon>Pseudomonadati</taxon>
        <taxon>Pseudomonadota</taxon>
        <taxon>Gammaproteobacteria</taxon>
        <taxon>Vibrionales</taxon>
        <taxon>Vibrionaceae</taxon>
        <taxon>Vibrio</taxon>
        <taxon>Vibrio oreintalis group</taxon>
    </lineage>
</organism>
<dbReference type="AlphaFoldDB" id="E8M3J5"/>
<proteinExistence type="predicted"/>
<name>E8M3J5_PHOS4</name>